<organism evidence="1 2">
    <name type="scientific">Anncaliia algerae PRA339</name>
    <dbReference type="NCBI Taxonomy" id="1288291"/>
    <lineage>
        <taxon>Eukaryota</taxon>
        <taxon>Fungi</taxon>
        <taxon>Fungi incertae sedis</taxon>
        <taxon>Microsporidia</taxon>
        <taxon>Tubulinosematoidea</taxon>
        <taxon>Tubulinosematidae</taxon>
        <taxon>Anncaliia</taxon>
    </lineage>
</organism>
<name>A0A059F4W1_9MICR</name>
<reference evidence="2" key="1">
    <citation type="submission" date="2013-02" db="EMBL/GenBank/DDBJ databases">
        <authorList>
            <consortium name="The Broad Institute Genome Sequencing Platform"/>
            <person name="Cuomo C."/>
            <person name="Becnel J."/>
            <person name="Sanscrainte N."/>
            <person name="Walker B."/>
            <person name="Young S.K."/>
            <person name="Zeng Q."/>
            <person name="Gargeya S."/>
            <person name="Fitzgerald M."/>
            <person name="Haas B."/>
            <person name="Abouelleil A."/>
            <person name="Alvarado L."/>
            <person name="Arachchi H.M."/>
            <person name="Berlin A.M."/>
            <person name="Chapman S.B."/>
            <person name="Dewar J."/>
            <person name="Goldberg J."/>
            <person name="Griggs A."/>
            <person name="Gujja S."/>
            <person name="Hansen M."/>
            <person name="Howarth C."/>
            <person name="Imamovic A."/>
            <person name="Larimer J."/>
            <person name="McCowan C."/>
            <person name="Murphy C."/>
            <person name="Neiman D."/>
            <person name="Pearson M."/>
            <person name="Priest M."/>
            <person name="Roberts A."/>
            <person name="Saif S."/>
            <person name="Shea T."/>
            <person name="Sisk P."/>
            <person name="Sykes S."/>
            <person name="Wortman J."/>
            <person name="Nusbaum C."/>
            <person name="Birren B."/>
        </authorList>
    </citation>
    <scope>NUCLEOTIDE SEQUENCE [LARGE SCALE GENOMIC DNA]</scope>
    <source>
        <strain evidence="2">PRA339</strain>
    </source>
</reference>
<dbReference type="Proteomes" id="UP000030655">
    <property type="component" value="Unassembled WGS sequence"/>
</dbReference>
<dbReference type="EMBL" id="KK365133">
    <property type="protein sequence ID" value="KCZ82024.1"/>
    <property type="molecule type" value="Genomic_DNA"/>
</dbReference>
<proteinExistence type="predicted"/>
<keyword evidence="2" id="KW-1185">Reference proteome</keyword>
<dbReference type="HOGENOM" id="CLU_080884_0_0_1"/>
<accession>A0A059F4W1</accession>
<dbReference type="AlphaFoldDB" id="A0A059F4W1"/>
<gene>
    <name evidence="1" type="ORF">H312_00506</name>
</gene>
<evidence type="ECO:0000313" key="2">
    <source>
        <dbReference type="Proteomes" id="UP000030655"/>
    </source>
</evidence>
<dbReference type="VEuPathDB" id="MicrosporidiaDB:H312_00506"/>
<protein>
    <submittedName>
        <fullName evidence="1">Uncharacterized protein</fullName>
    </submittedName>
</protein>
<reference evidence="1 2" key="2">
    <citation type="submission" date="2014-03" db="EMBL/GenBank/DDBJ databases">
        <title>The Genome Sequence of Anncaliia algerae insect isolate PRA339.</title>
        <authorList>
            <consortium name="The Broad Institute Genome Sequencing Platform"/>
            <consortium name="The Broad Institute Genome Sequencing Center for Infectious Disease"/>
            <person name="Cuomo C."/>
            <person name="Becnel J."/>
            <person name="Sanscrainte N."/>
            <person name="Walker B."/>
            <person name="Young S.K."/>
            <person name="Zeng Q."/>
            <person name="Gargeya S."/>
            <person name="Fitzgerald M."/>
            <person name="Haas B."/>
            <person name="Abouelleil A."/>
            <person name="Alvarado L."/>
            <person name="Arachchi H.M."/>
            <person name="Berlin A.M."/>
            <person name="Chapman S.B."/>
            <person name="Dewar J."/>
            <person name="Goldberg J."/>
            <person name="Griggs A."/>
            <person name="Gujja S."/>
            <person name="Hansen M."/>
            <person name="Howarth C."/>
            <person name="Imamovic A."/>
            <person name="Larimer J."/>
            <person name="McCowan C."/>
            <person name="Murphy C."/>
            <person name="Neiman D."/>
            <person name="Pearson M."/>
            <person name="Priest M."/>
            <person name="Roberts A."/>
            <person name="Saif S."/>
            <person name="Shea T."/>
            <person name="Sisk P."/>
            <person name="Sykes S."/>
            <person name="Wortman J."/>
            <person name="Nusbaum C."/>
            <person name="Birren B."/>
        </authorList>
    </citation>
    <scope>NUCLEOTIDE SEQUENCE [LARGE SCALE GENOMIC DNA]</scope>
    <source>
        <strain evidence="1 2">PRA339</strain>
    </source>
</reference>
<evidence type="ECO:0000313" key="1">
    <source>
        <dbReference type="EMBL" id="KCZ82024.1"/>
    </source>
</evidence>
<sequence>MSGSIVKYNHYIINFSDRKYMVKIEAQKPIFFHAFVGLFIDFLKERACNKANVSKEEYACIFYENGNKADLLIYELPKFLPILLCFTEENFRGRYDVFIDKRKKFSPFLSQNENFEAIKETIFTALDYDPYEILMFSIFYEFVSGGFRSVNDKNSERIFIIYYDRVGSSDTEYLDLNVLLEQWKKEKIVYDSVYEAYIFLVSKYYKCYGNRYNDKNDLLNNIRAFKWTAYNSLCDFFYSNVIKG</sequence>